<evidence type="ECO:0000256" key="4">
    <source>
        <dbReference type="ARBA" id="ARBA00023136"/>
    </source>
</evidence>
<feature type="transmembrane region" description="Helical" evidence="5">
    <location>
        <begin position="96"/>
        <end position="116"/>
    </location>
</feature>
<evidence type="ECO:0000256" key="2">
    <source>
        <dbReference type="ARBA" id="ARBA00022692"/>
    </source>
</evidence>
<gene>
    <name evidence="6" type="ORF">EVOR1521_LOCUS7177</name>
</gene>
<feature type="transmembrane region" description="Helical" evidence="5">
    <location>
        <begin position="123"/>
        <end position="141"/>
    </location>
</feature>
<feature type="transmembrane region" description="Helical" evidence="5">
    <location>
        <begin position="63"/>
        <end position="90"/>
    </location>
</feature>
<comment type="similarity">
    <text evidence="5">Belongs to the BI1 family.</text>
</comment>
<evidence type="ECO:0000313" key="6">
    <source>
        <dbReference type="EMBL" id="CAJ1378714.1"/>
    </source>
</evidence>
<evidence type="ECO:0000256" key="1">
    <source>
        <dbReference type="ARBA" id="ARBA00004141"/>
    </source>
</evidence>
<organism evidence="6 7">
    <name type="scientific">Effrenium voratum</name>
    <dbReference type="NCBI Taxonomy" id="2562239"/>
    <lineage>
        <taxon>Eukaryota</taxon>
        <taxon>Sar</taxon>
        <taxon>Alveolata</taxon>
        <taxon>Dinophyceae</taxon>
        <taxon>Suessiales</taxon>
        <taxon>Symbiodiniaceae</taxon>
        <taxon>Effrenium</taxon>
    </lineage>
</organism>
<evidence type="ECO:0000256" key="3">
    <source>
        <dbReference type="ARBA" id="ARBA00022989"/>
    </source>
</evidence>
<dbReference type="Pfam" id="PF01027">
    <property type="entry name" value="Bax1-I"/>
    <property type="match status" value="1"/>
</dbReference>
<feature type="transmembrane region" description="Helical" evidence="5">
    <location>
        <begin position="32"/>
        <end position="51"/>
    </location>
</feature>
<protein>
    <submittedName>
        <fullName evidence="6">Uncharacterized protein</fullName>
    </submittedName>
</protein>
<evidence type="ECO:0000313" key="7">
    <source>
        <dbReference type="Proteomes" id="UP001178507"/>
    </source>
</evidence>
<feature type="transmembrane region" description="Helical" evidence="5">
    <location>
        <begin position="224"/>
        <end position="243"/>
    </location>
</feature>
<comment type="subcellular location">
    <subcellularLocation>
        <location evidence="1">Membrane</location>
        <topology evidence="1">Multi-pass membrane protein</topology>
    </subcellularLocation>
</comment>
<dbReference type="PANTHER" id="PTHR23291:SF47">
    <property type="entry name" value="TRANSMEMBRANE BAX INHIBITOR MOTIF CONTAINING 7"/>
    <property type="match status" value="1"/>
</dbReference>
<dbReference type="PANTHER" id="PTHR23291">
    <property type="entry name" value="BAX INHIBITOR-RELATED"/>
    <property type="match status" value="1"/>
</dbReference>
<keyword evidence="3 5" id="KW-1133">Transmembrane helix</keyword>
<reference evidence="6" key="1">
    <citation type="submission" date="2023-08" db="EMBL/GenBank/DDBJ databases">
        <authorList>
            <person name="Chen Y."/>
            <person name="Shah S."/>
            <person name="Dougan E. K."/>
            <person name="Thang M."/>
            <person name="Chan C."/>
        </authorList>
    </citation>
    <scope>NUCLEOTIDE SEQUENCE</scope>
</reference>
<dbReference type="Proteomes" id="UP001178507">
    <property type="component" value="Unassembled WGS sequence"/>
</dbReference>
<sequence length="251" mass="27751">MAEISEETPLGGQQELAGIQETSVRHGFVRKVYSILGFQLLMTTVIAGSIMKYGEKLKRENPAIIVTLVVVSSFATLGMMFVFMCCPAVMRKTPQNYGLLVLFTLAESVMVGFICVQYTAQSVLVTFAITAVVVLALTLYSCQTKYDFTGLMPYFFVFSLVLCGLGLALSIAAMCGASQNGAFRSMYLMYAALGALLFSGYIVLDTQLIVGGKHARFRFTIDDYCMAAITIYMDIVQLFLFLLQMFGQRRR</sequence>
<keyword evidence="4 5" id="KW-0472">Membrane</keyword>
<dbReference type="AlphaFoldDB" id="A0AA36I226"/>
<feature type="transmembrane region" description="Helical" evidence="5">
    <location>
        <begin position="187"/>
        <end position="204"/>
    </location>
</feature>
<dbReference type="EMBL" id="CAUJNA010000562">
    <property type="protein sequence ID" value="CAJ1378714.1"/>
    <property type="molecule type" value="Genomic_DNA"/>
</dbReference>
<evidence type="ECO:0000256" key="5">
    <source>
        <dbReference type="RuleBase" id="RU004379"/>
    </source>
</evidence>
<proteinExistence type="inferred from homology"/>
<comment type="caution">
    <text evidence="6">The sequence shown here is derived from an EMBL/GenBank/DDBJ whole genome shotgun (WGS) entry which is preliminary data.</text>
</comment>
<keyword evidence="7" id="KW-1185">Reference proteome</keyword>
<dbReference type="GO" id="GO:0016020">
    <property type="term" value="C:membrane"/>
    <property type="evidence" value="ECO:0007669"/>
    <property type="project" value="UniProtKB-SubCell"/>
</dbReference>
<name>A0AA36I226_9DINO</name>
<keyword evidence="2 5" id="KW-0812">Transmembrane</keyword>
<accession>A0AA36I226</accession>
<dbReference type="InterPro" id="IPR006214">
    <property type="entry name" value="Bax_inhibitor_1-related"/>
</dbReference>
<feature type="transmembrane region" description="Helical" evidence="5">
    <location>
        <begin position="153"/>
        <end position="175"/>
    </location>
</feature>